<evidence type="ECO:0000313" key="2">
    <source>
        <dbReference type="Proteomes" id="UP001396334"/>
    </source>
</evidence>
<accession>A0ABR2RKG3</accession>
<keyword evidence="2" id="KW-1185">Reference proteome</keyword>
<reference evidence="1 2" key="1">
    <citation type="journal article" date="2024" name="G3 (Bethesda)">
        <title>Genome assembly of Hibiscus sabdariffa L. provides insights into metabolisms of medicinal natural products.</title>
        <authorList>
            <person name="Kim T."/>
        </authorList>
    </citation>
    <scope>NUCLEOTIDE SEQUENCE [LARGE SCALE GENOMIC DNA]</scope>
    <source>
        <strain evidence="1">TK-2024</strain>
        <tissue evidence="1">Old leaves</tissue>
    </source>
</reference>
<comment type="caution">
    <text evidence="1">The sequence shown here is derived from an EMBL/GenBank/DDBJ whole genome shotgun (WGS) entry which is preliminary data.</text>
</comment>
<evidence type="ECO:0000313" key="1">
    <source>
        <dbReference type="EMBL" id="KAK9013355.1"/>
    </source>
</evidence>
<organism evidence="1 2">
    <name type="scientific">Hibiscus sabdariffa</name>
    <name type="common">roselle</name>
    <dbReference type="NCBI Taxonomy" id="183260"/>
    <lineage>
        <taxon>Eukaryota</taxon>
        <taxon>Viridiplantae</taxon>
        <taxon>Streptophyta</taxon>
        <taxon>Embryophyta</taxon>
        <taxon>Tracheophyta</taxon>
        <taxon>Spermatophyta</taxon>
        <taxon>Magnoliopsida</taxon>
        <taxon>eudicotyledons</taxon>
        <taxon>Gunneridae</taxon>
        <taxon>Pentapetalae</taxon>
        <taxon>rosids</taxon>
        <taxon>malvids</taxon>
        <taxon>Malvales</taxon>
        <taxon>Malvaceae</taxon>
        <taxon>Malvoideae</taxon>
        <taxon>Hibiscus</taxon>
    </lineage>
</organism>
<dbReference type="Proteomes" id="UP001396334">
    <property type="component" value="Unassembled WGS sequence"/>
</dbReference>
<gene>
    <name evidence="1" type="ORF">V6N11_041367</name>
</gene>
<name>A0ABR2RKG3_9ROSI</name>
<sequence>MTHILPISNAVTRESEIEKGLKPELAAKARDAKALQENAAKKAAQAEGGGNNAGGGGATVVFVQFQIISDKKSPTELELEDAFFDLHVFINFGILSVDFPLVYLTPKLLTSSQELNSLQKSRAVSCTSGAEFLWGF</sequence>
<proteinExistence type="predicted"/>
<protein>
    <submittedName>
        <fullName evidence="1">Uncharacterized protein</fullName>
    </submittedName>
</protein>
<dbReference type="EMBL" id="JBBPBN010000022">
    <property type="protein sequence ID" value="KAK9013355.1"/>
    <property type="molecule type" value="Genomic_DNA"/>
</dbReference>